<dbReference type="SUPFAM" id="SSF52540">
    <property type="entry name" value="P-loop containing nucleoside triphosphate hydrolases"/>
    <property type="match status" value="1"/>
</dbReference>
<keyword evidence="1" id="KW-0677">Repeat</keyword>
<dbReference type="Gene3D" id="3.80.10.10">
    <property type="entry name" value="Ribonuclease Inhibitor"/>
    <property type="match status" value="1"/>
</dbReference>
<sequence>MPGDFAPGDLDPLAGLTSLETLHFMCCPRINDLGPLAGLTALRELVLPWCGQVTDITPLSGLKAIKHLDVFATNVKMFPEWIVNHPSLEHFEVTTLSDVPAELQSAKQGDNCLLRLRGWWKDKEQAGAVREPEVKVFLLGNGGVGKTQLARVLQGLPYDETVPTTHGVKLVSISRKAELVATDARLNIWGFGGQDIYHGTHALFLKGSAVFLILWNPELEKANLYTEGGMEMHRPLAYWLDYVRHLAGSECPVLVIQSKCDDGRAAERRPADALLEGLPGVRTLSFSARTRHGAETLVGVLRDAVAELHARHPPPLLGRGWVVIRDKLRHGLAEGTLRTMARADFDELCRETGGVSDPAILREYLHRSGVIFHSENLFGGKIIIDQSWALEAIYTIFDRHRCLPWLRGDGTFTRQEIDRLVWHDLGLTVEEQELFLSMMASCGICFHWHEKADGEWVWLAPELRPPREAVRENRSPPGE</sequence>
<dbReference type="InterPro" id="IPR032675">
    <property type="entry name" value="LRR_dom_sf"/>
</dbReference>
<feature type="domain" description="COR" evidence="2">
    <location>
        <begin position="320"/>
        <end position="462"/>
    </location>
</feature>
<dbReference type="Pfam" id="PF16095">
    <property type="entry name" value="COR-A"/>
    <property type="match status" value="1"/>
</dbReference>
<organism evidence="3 4">
    <name type="scientific">Candidatus Methylumidiphilus alinenensis</name>
    <dbReference type="NCBI Taxonomy" id="2202197"/>
    <lineage>
        <taxon>Bacteria</taxon>
        <taxon>Pseudomonadati</taxon>
        <taxon>Pseudomonadota</taxon>
        <taxon>Gammaproteobacteria</taxon>
        <taxon>Methylococcales</taxon>
        <taxon>Candidatus Methylumidiphilus</taxon>
    </lineage>
</organism>
<dbReference type="Gene3D" id="3.40.50.300">
    <property type="entry name" value="P-loop containing nucleotide triphosphate hydrolases"/>
    <property type="match status" value="1"/>
</dbReference>
<dbReference type="Pfam" id="PF08477">
    <property type="entry name" value="Roc"/>
    <property type="match status" value="1"/>
</dbReference>
<name>A0A2W4QE13_9GAMM</name>
<evidence type="ECO:0000259" key="2">
    <source>
        <dbReference type="Pfam" id="PF16095"/>
    </source>
</evidence>
<evidence type="ECO:0000256" key="1">
    <source>
        <dbReference type="ARBA" id="ARBA00022737"/>
    </source>
</evidence>
<dbReference type="Proteomes" id="UP000249396">
    <property type="component" value="Unassembled WGS sequence"/>
</dbReference>
<accession>A0A2W4QE13</accession>
<evidence type="ECO:0000313" key="4">
    <source>
        <dbReference type="Proteomes" id="UP000249396"/>
    </source>
</evidence>
<gene>
    <name evidence="3" type="ORF">DM484_28490</name>
</gene>
<protein>
    <recommendedName>
        <fullName evidence="2">COR domain-containing protein</fullName>
    </recommendedName>
</protein>
<dbReference type="PRINTS" id="PR00449">
    <property type="entry name" value="RASTRNSFRMNG"/>
</dbReference>
<comment type="caution">
    <text evidence="3">The sequence shown here is derived from an EMBL/GenBank/DDBJ whole genome shotgun (WGS) entry which is preliminary data.</text>
</comment>
<dbReference type="AlphaFoldDB" id="A0A2W4QE13"/>
<evidence type="ECO:0000313" key="3">
    <source>
        <dbReference type="EMBL" id="PZN70482.1"/>
    </source>
</evidence>
<dbReference type="EMBL" id="QJPH01000555">
    <property type="protein sequence ID" value="PZN70482.1"/>
    <property type="molecule type" value="Genomic_DNA"/>
</dbReference>
<dbReference type="InterPro" id="IPR032171">
    <property type="entry name" value="COR-A"/>
</dbReference>
<dbReference type="SUPFAM" id="SSF52058">
    <property type="entry name" value="L domain-like"/>
    <property type="match status" value="1"/>
</dbReference>
<dbReference type="InterPro" id="IPR027417">
    <property type="entry name" value="P-loop_NTPase"/>
</dbReference>
<proteinExistence type="predicted"/>
<reference evidence="3 4" key="1">
    <citation type="journal article" date="2018" name="Aquat. Microb. Ecol.">
        <title>Gammaproteobacterial methanotrophs dominate.</title>
        <authorList>
            <person name="Rissanen A.J."/>
            <person name="Saarenheimo J."/>
            <person name="Tiirola M."/>
            <person name="Peura S."/>
            <person name="Aalto S.L."/>
            <person name="Karvinen A."/>
            <person name="Nykanen H."/>
        </authorList>
    </citation>
    <scope>NUCLEOTIDE SEQUENCE [LARGE SCALE GENOMIC DNA]</scope>
    <source>
        <strain evidence="3">AMbin10</strain>
    </source>
</reference>